<dbReference type="PANTHER" id="PTHR21137:SF35">
    <property type="entry name" value="ODORANT RECEPTOR 19A-RELATED"/>
    <property type="match status" value="1"/>
</dbReference>
<feature type="transmembrane region" description="Helical" evidence="10">
    <location>
        <begin position="534"/>
        <end position="555"/>
    </location>
</feature>
<evidence type="ECO:0000313" key="11">
    <source>
        <dbReference type="EMBL" id="KYN44200.1"/>
    </source>
</evidence>
<dbReference type="GO" id="GO:0005886">
    <property type="term" value="C:plasma membrane"/>
    <property type="evidence" value="ECO:0007669"/>
    <property type="project" value="UniProtKB-SubCell"/>
</dbReference>
<feature type="transmembrane region" description="Helical" evidence="10">
    <location>
        <begin position="70"/>
        <end position="87"/>
    </location>
</feature>
<keyword evidence="12" id="KW-1185">Reference proteome</keyword>
<proteinExistence type="predicted"/>
<feature type="transmembrane region" description="Helical" evidence="10">
    <location>
        <begin position="36"/>
        <end position="58"/>
    </location>
</feature>
<feature type="transmembrane region" description="Helical" evidence="10">
    <location>
        <begin position="737"/>
        <end position="757"/>
    </location>
</feature>
<evidence type="ECO:0000256" key="4">
    <source>
        <dbReference type="ARBA" id="ARBA00022692"/>
    </source>
</evidence>
<evidence type="ECO:0000256" key="8">
    <source>
        <dbReference type="ARBA" id="ARBA00023170"/>
    </source>
</evidence>
<keyword evidence="9" id="KW-0807">Transducer</keyword>
<protein>
    <submittedName>
        <fullName evidence="11">Putative odorant receptor 67a</fullName>
    </submittedName>
</protein>
<dbReference type="Pfam" id="PF02949">
    <property type="entry name" value="7tm_6"/>
    <property type="match status" value="2"/>
</dbReference>
<dbReference type="Proteomes" id="UP000078541">
    <property type="component" value="Unassembled WGS sequence"/>
</dbReference>
<dbReference type="GO" id="GO:0005549">
    <property type="term" value="F:odorant binding"/>
    <property type="evidence" value="ECO:0007669"/>
    <property type="project" value="InterPro"/>
</dbReference>
<dbReference type="InterPro" id="IPR004117">
    <property type="entry name" value="7tm6_olfct_rcpt"/>
</dbReference>
<dbReference type="STRING" id="34720.A0A151K0G6"/>
<keyword evidence="4 10" id="KW-0812">Transmembrane</keyword>
<sequence length="760" mass="87898">MDFKNANFLNNRVNLISGNLLPIVSDNLRFSVIWRIYSAAVWLIELIHTIALIVGMILAPKEKSLKDGTLAVVITLEASFMLMRLYLRKKLMKEIIEKMNDILQSADEIMKDIVKSAIKPITMPFIIYGVTGVVTVAIWTIHPILLVFEKSTFYYVDYNLPTAFNSEPFSSRVLIFSTIFMTIGSSYLFLKKFGVDVYMMHLVLMLTAQYRYTAVKLTILFRDLQNYHDETKKKYSMEDRWTERELRKLCIHQNNVLNMSFILRKLLSVNFSLLYFNNIFRFCFIGILLSTVPSMSFAEGISVMSYTMASLTQFYLLCSSVQTLLDASTEITDKAFDEGWYQFGPSTKNTFILLIIHTIPIDDIRMNFQNVNSLNVRLNLLSGNLLPMINRDSSFSTFWKIYSVFVWILEFILIIAMISGCIYVPMEKALKDGLLTIVIFIEILFAVLRICIRKNLAYKLIQKLNEILHVADEAMKNVVIATLKPIKIPLNFYLSSGVVAIIGWSCMHFILIFEKNLFCYEDYRMPAAFSEQPFSFRIFLLGDLFILICMIYMFVKKVSVEVYMMHLVLMVTAQYRYIAIKIAIVLQEKIEEDKSRTGHSPEHYWKKAKEIKALCRHHNDVIYLTLLLKKLLSLNFSLMYVMSVFRFCFIGIMFSSVTSTTFGEAISIAMYTSGATVQLYILCSCVQQLLDASTELTDKAFHENWYLLEPSTKHIFILIIMANNLECKIATFKNFNFSLPSFMTILNQSYSIAILFLKMK</sequence>
<dbReference type="EMBL" id="KQ981253">
    <property type="protein sequence ID" value="KYN44200.1"/>
    <property type="molecule type" value="Genomic_DNA"/>
</dbReference>
<organism evidence="11 12">
    <name type="scientific">Trachymyrmex septentrionalis</name>
    <dbReference type="NCBI Taxonomy" id="34720"/>
    <lineage>
        <taxon>Eukaryota</taxon>
        <taxon>Metazoa</taxon>
        <taxon>Ecdysozoa</taxon>
        <taxon>Arthropoda</taxon>
        <taxon>Hexapoda</taxon>
        <taxon>Insecta</taxon>
        <taxon>Pterygota</taxon>
        <taxon>Neoptera</taxon>
        <taxon>Endopterygota</taxon>
        <taxon>Hymenoptera</taxon>
        <taxon>Apocrita</taxon>
        <taxon>Aculeata</taxon>
        <taxon>Formicoidea</taxon>
        <taxon>Formicidae</taxon>
        <taxon>Myrmicinae</taxon>
        <taxon>Trachymyrmex</taxon>
    </lineage>
</organism>
<evidence type="ECO:0000313" key="12">
    <source>
        <dbReference type="Proteomes" id="UP000078541"/>
    </source>
</evidence>
<evidence type="ECO:0000256" key="7">
    <source>
        <dbReference type="ARBA" id="ARBA00023136"/>
    </source>
</evidence>
<keyword evidence="2" id="KW-1003">Cell membrane</keyword>
<feature type="transmembrane region" description="Helical" evidence="10">
    <location>
        <begin position="125"/>
        <end position="148"/>
    </location>
</feature>
<accession>A0A151K0G6</accession>
<keyword evidence="5" id="KW-0552">Olfaction</keyword>
<reference evidence="11 12" key="1">
    <citation type="submission" date="2016-03" db="EMBL/GenBank/DDBJ databases">
        <title>Trachymyrmex septentrionalis WGS genome.</title>
        <authorList>
            <person name="Nygaard S."/>
            <person name="Hu H."/>
            <person name="Boomsma J."/>
            <person name="Zhang G."/>
        </authorList>
    </citation>
    <scope>NUCLEOTIDE SEQUENCE [LARGE SCALE GENOMIC DNA]</scope>
    <source>
        <strain evidence="11">Tsep2-gDNA-1</strain>
        <tissue evidence="11">Whole body</tissue>
    </source>
</reference>
<feature type="transmembrane region" description="Helical" evidence="10">
    <location>
        <begin position="668"/>
        <end position="690"/>
    </location>
</feature>
<comment type="subcellular location">
    <subcellularLocation>
        <location evidence="1">Cell membrane</location>
        <topology evidence="1">Multi-pass membrane protein</topology>
    </subcellularLocation>
</comment>
<feature type="transmembrane region" description="Helical" evidence="10">
    <location>
        <begin position="636"/>
        <end position="656"/>
    </location>
</feature>
<dbReference type="GO" id="GO:0007165">
    <property type="term" value="P:signal transduction"/>
    <property type="evidence" value="ECO:0007669"/>
    <property type="project" value="UniProtKB-KW"/>
</dbReference>
<keyword evidence="7 10" id="KW-0472">Membrane</keyword>
<keyword evidence="6 10" id="KW-1133">Transmembrane helix</keyword>
<dbReference type="PANTHER" id="PTHR21137">
    <property type="entry name" value="ODORANT RECEPTOR"/>
    <property type="match status" value="1"/>
</dbReference>
<feature type="transmembrane region" description="Helical" evidence="10">
    <location>
        <begin position="432"/>
        <end position="452"/>
    </location>
</feature>
<evidence type="ECO:0000256" key="9">
    <source>
        <dbReference type="ARBA" id="ARBA00023224"/>
    </source>
</evidence>
<keyword evidence="3" id="KW-0716">Sensory transduction</keyword>
<feature type="transmembrane region" description="Helical" evidence="10">
    <location>
        <begin position="492"/>
        <end position="514"/>
    </location>
</feature>
<feature type="transmembrane region" description="Helical" evidence="10">
    <location>
        <begin position="301"/>
        <end position="318"/>
    </location>
</feature>
<evidence type="ECO:0000256" key="1">
    <source>
        <dbReference type="ARBA" id="ARBA00004651"/>
    </source>
</evidence>
<evidence type="ECO:0000256" key="5">
    <source>
        <dbReference type="ARBA" id="ARBA00022725"/>
    </source>
</evidence>
<name>A0A151K0G6_9HYME</name>
<feature type="transmembrane region" description="Helical" evidence="10">
    <location>
        <begin position="267"/>
        <end position="289"/>
    </location>
</feature>
<dbReference type="AlphaFoldDB" id="A0A151K0G6"/>
<dbReference type="GO" id="GO:0004984">
    <property type="term" value="F:olfactory receptor activity"/>
    <property type="evidence" value="ECO:0007669"/>
    <property type="project" value="InterPro"/>
</dbReference>
<feature type="transmembrane region" description="Helical" evidence="10">
    <location>
        <begin position="401"/>
        <end position="426"/>
    </location>
</feature>
<evidence type="ECO:0000256" key="3">
    <source>
        <dbReference type="ARBA" id="ARBA00022606"/>
    </source>
</evidence>
<feature type="transmembrane region" description="Helical" evidence="10">
    <location>
        <begin position="168"/>
        <end position="190"/>
    </location>
</feature>
<gene>
    <name evidence="11" type="ORF">ALC56_01383</name>
</gene>
<evidence type="ECO:0000256" key="10">
    <source>
        <dbReference type="SAM" id="Phobius"/>
    </source>
</evidence>
<keyword evidence="8 11" id="KW-0675">Receptor</keyword>
<evidence type="ECO:0000256" key="6">
    <source>
        <dbReference type="ARBA" id="ARBA00022989"/>
    </source>
</evidence>
<evidence type="ECO:0000256" key="2">
    <source>
        <dbReference type="ARBA" id="ARBA00022475"/>
    </source>
</evidence>